<gene>
    <name evidence="1" type="ORF">BT96DRAFT_1010888</name>
</gene>
<dbReference type="AlphaFoldDB" id="A0A6A4GA31"/>
<proteinExistence type="predicted"/>
<accession>A0A6A4GA31</accession>
<reference evidence="1" key="1">
    <citation type="journal article" date="2019" name="Environ. Microbiol.">
        <title>Fungal ecological strategies reflected in gene transcription - a case study of two litter decomposers.</title>
        <authorList>
            <person name="Barbi F."/>
            <person name="Kohler A."/>
            <person name="Barry K."/>
            <person name="Baskaran P."/>
            <person name="Daum C."/>
            <person name="Fauchery L."/>
            <person name="Ihrmark K."/>
            <person name="Kuo A."/>
            <person name="LaButti K."/>
            <person name="Lipzen A."/>
            <person name="Morin E."/>
            <person name="Grigoriev I.V."/>
            <person name="Henrissat B."/>
            <person name="Lindahl B."/>
            <person name="Martin F."/>
        </authorList>
    </citation>
    <scope>NUCLEOTIDE SEQUENCE</scope>
    <source>
        <strain evidence="1">JB14</strain>
    </source>
</reference>
<dbReference type="EMBL" id="ML771788">
    <property type="protein sequence ID" value="KAE9382314.1"/>
    <property type="molecule type" value="Genomic_DNA"/>
</dbReference>
<sequence>MSNIDIKWVGHRDDWLNSGSCQGCKTMYNPRKDRQILCRNCNQWWCFEHPEQLEDTQEWEETKEDDETDVYKALGTYATLEQSADQRMLPGRSGTSTPEAMTNFKAGPIIRGLGWVYDLYPEHVAPADLGWLMTGNEKVSKVGGEIYPGAVYKKMSWTYDVDSKGTPDSVAKAMYQAVTGVLDYLICPDCKANM</sequence>
<organism evidence="1 2">
    <name type="scientific">Gymnopus androsaceus JB14</name>
    <dbReference type="NCBI Taxonomy" id="1447944"/>
    <lineage>
        <taxon>Eukaryota</taxon>
        <taxon>Fungi</taxon>
        <taxon>Dikarya</taxon>
        <taxon>Basidiomycota</taxon>
        <taxon>Agaricomycotina</taxon>
        <taxon>Agaricomycetes</taxon>
        <taxon>Agaricomycetidae</taxon>
        <taxon>Agaricales</taxon>
        <taxon>Marasmiineae</taxon>
        <taxon>Omphalotaceae</taxon>
        <taxon>Gymnopus</taxon>
    </lineage>
</organism>
<keyword evidence="2" id="KW-1185">Reference proteome</keyword>
<evidence type="ECO:0000313" key="2">
    <source>
        <dbReference type="Proteomes" id="UP000799118"/>
    </source>
</evidence>
<protein>
    <submittedName>
        <fullName evidence="1">Uncharacterized protein</fullName>
    </submittedName>
</protein>
<evidence type="ECO:0000313" key="1">
    <source>
        <dbReference type="EMBL" id="KAE9382314.1"/>
    </source>
</evidence>
<name>A0A6A4GA31_9AGAR</name>
<dbReference type="Proteomes" id="UP000799118">
    <property type="component" value="Unassembled WGS sequence"/>
</dbReference>